<keyword evidence="1" id="KW-0472">Membrane</keyword>
<keyword evidence="1" id="KW-1133">Transmembrane helix</keyword>
<name>A0ABS9H1G6_9BACL</name>
<evidence type="ECO:0000256" key="1">
    <source>
        <dbReference type="SAM" id="Phobius"/>
    </source>
</evidence>
<proteinExistence type="predicted"/>
<evidence type="ECO:0000313" key="3">
    <source>
        <dbReference type="Proteomes" id="UP001649381"/>
    </source>
</evidence>
<accession>A0ABS9H1G6</accession>
<keyword evidence="3" id="KW-1185">Reference proteome</keyword>
<protein>
    <submittedName>
        <fullName evidence="2">Uncharacterized protein</fullName>
    </submittedName>
</protein>
<evidence type="ECO:0000313" key="2">
    <source>
        <dbReference type="EMBL" id="MCF6137673.1"/>
    </source>
</evidence>
<dbReference type="RefSeq" id="WP_236333457.1">
    <property type="nucleotide sequence ID" value="NZ_JAKIJS010000001.1"/>
</dbReference>
<sequence>MLFSASIILLAILFIAVELPPLIREKRIYPSIIYIVVLLTGSTLLVLYGFDIKLPNPLDIVVYIFKPVSTSIFTFFK</sequence>
<comment type="caution">
    <text evidence="2">The sequence shown here is derived from an EMBL/GenBank/DDBJ whole genome shotgun (WGS) entry which is preliminary data.</text>
</comment>
<dbReference type="EMBL" id="JAKIJS010000001">
    <property type="protein sequence ID" value="MCF6137673.1"/>
    <property type="molecule type" value="Genomic_DNA"/>
</dbReference>
<reference evidence="2 3" key="1">
    <citation type="submission" date="2022-01" db="EMBL/GenBank/DDBJ databases">
        <title>Alkalihalobacillus sp. EGI L200015, a novel bacterium isolated from a salt lake sediment.</title>
        <authorList>
            <person name="Gao L."/>
            <person name="Fang B.-Z."/>
            <person name="Li W.-J."/>
        </authorList>
    </citation>
    <scope>NUCLEOTIDE SEQUENCE [LARGE SCALE GENOMIC DNA]</scope>
    <source>
        <strain evidence="2 3">KCTC 12718</strain>
    </source>
</reference>
<feature type="transmembrane region" description="Helical" evidence="1">
    <location>
        <begin position="32"/>
        <end position="50"/>
    </location>
</feature>
<dbReference type="Proteomes" id="UP001649381">
    <property type="component" value="Unassembled WGS sequence"/>
</dbReference>
<organism evidence="2 3">
    <name type="scientific">Pseudalkalibacillus berkeleyi</name>
    <dbReference type="NCBI Taxonomy" id="1069813"/>
    <lineage>
        <taxon>Bacteria</taxon>
        <taxon>Bacillati</taxon>
        <taxon>Bacillota</taxon>
        <taxon>Bacilli</taxon>
        <taxon>Bacillales</taxon>
        <taxon>Fictibacillaceae</taxon>
        <taxon>Pseudalkalibacillus</taxon>
    </lineage>
</organism>
<keyword evidence="1" id="KW-0812">Transmembrane</keyword>
<gene>
    <name evidence="2" type="ORF">L2716_08015</name>
</gene>